<protein>
    <submittedName>
        <fullName evidence="2">Uncharacterized protein</fullName>
    </submittedName>
</protein>
<reference evidence="2" key="1">
    <citation type="submission" date="2006-10" db="EMBL/GenBank/DDBJ databases">
        <authorList>
            <person name="Amadeo P."/>
            <person name="Zhao Q."/>
            <person name="Wortman J."/>
            <person name="Fraser-Liggett C."/>
            <person name="Carlton J."/>
        </authorList>
    </citation>
    <scope>NUCLEOTIDE SEQUENCE</scope>
    <source>
        <strain evidence="2">G3</strain>
    </source>
</reference>
<organism evidence="2 3">
    <name type="scientific">Trichomonas vaginalis (strain ATCC PRA-98 / G3)</name>
    <dbReference type="NCBI Taxonomy" id="412133"/>
    <lineage>
        <taxon>Eukaryota</taxon>
        <taxon>Metamonada</taxon>
        <taxon>Parabasalia</taxon>
        <taxon>Trichomonadida</taxon>
        <taxon>Trichomonadidae</taxon>
        <taxon>Trichomonas</taxon>
    </lineage>
</organism>
<sequence length="466" mass="52574">MSSSIYLLPEFLGGGGNTLFQDAVQVSGDPIQVSGYKLFTFLRRLDNSGFSTYCVALACPGKECIMYPIQFTHGIPDFDSLGFLITPSQHGNIIHISQATFDVMDKVDKAVVIKSGDWLNDKIRFHQIAAMHYLGVVPNLSPASFYQNDMMKSWENKLHQIYGTYGDLNNALIAIFKRVSYSLNFFCISLGIQVLGNIVLDHQFCFGALYEPLLKSHEIIFIRNTVPGTIEAESPFTVLYNALRITRECFNNLNFSVASLDDQNGYNNAVQRFQESVKIQVGCCDIKTLRKLMITSNMQKLEQLPIFKMAGININIIHEPDFPIIQPISRQEQDPLAEQVRNEINSAINGLPDPATKIEWLNSRIEGMCNECNDRCLDMSARVDLIENRIADMSRQLKDIVEESKIAAKRVETAATTLDNVYNAHNKIQSKFDILREKLFTEQRNTRVTLIIGVILTLLGALILRI</sequence>
<keyword evidence="1" id="KW-0812">Transmembrane</keyword>
<dbReference type="InParanoid" id="A2EPP0"/>
<keyword evidence="1" id="KW-1133">Transmembrane helix</keyword>
<dbReference type="EMBL" id="DS113450">
    <property type="protein sequence ID" value="EAY05383.1"/>
    <property type="molecule type" value="Genomic_DNA"/>
</dbReference>
<dbReference type="AlphaFoldDB" id="A2EPP0"/>
<dbReference type="KEGG" id="tva:4763249"/>
<name>A2EPP0_TRIV3</name>
<gene>
    <name evidence="2" type="ORF">TVAG_131170</name>
</gene>
<dbReference type="Proteomes" id="UP000001542">
    <property type="component" value="Unassembled WGS sequence"/>
</dbReference>
<accession>A2EPP0</accession>
<reference evidence="2" key="2">
    <citation type="journal article" date="2007" name="Science">
        <title>Draft genome sequence of the sexually transmitted pathogen Trichomonas vaginalis.</title>
        <authorList>
            <person name="Carlton J.M."/>
            <person name="Hirt R.P."/>
            <person name="Silva J.C."/>
            <person name="Delcher A.L."/>
            <person name="Schatz M."/>
            <person name="Zhao Q."/>
            <person name="Wortman J.R."/>
            <person name="Bidwell S.L."/>
            <person name="Alsmark U.C.M."/>
            <person name="Besteiro S."/>
            <person name="Sicheritz-Ponten T."/>
            <person name="Noel C.J."/>
            <person name="Dacks J.B."/>
            <person name="Foster P.G."/>
            <person name="Simillion C."/>
            <person name="Van de Peer Y."/>
            <person name="Miranda-Saavedra D."/>
            <person name="Barton G.J."/>
            <person name="Westrop G.D."/>
            <person name="Mueller S."/>
            <person name="Dessi D."/>
            <person name="Fiori P.L."/>
            <person name="Ren Q."/>
            <person name="Paulsen I."/>
            <person name="Zhang H."/>
            <person name="Bastida-Corcuera F.D."/>
            <person name="Simoes-Barbosa A."/>
            <person name="Brown M.T."/>
            <person name="Hayes R.D."/>
            <person name="Mukherjee M."/>
            <person name="Okumura C.Y."/>
            <person name="Schneider R."/>
            <person name="Smith A.J."/>
            <person name="Vanacova S."/>
            <person name="Villalvazo M."/>
            <person name="Haas B.J."/>
            <person name="Pertea M."/>
            <person name="Feldblyum T.V."/>
            <person name="Utterback T.R."/>
            <person name="Shu C.L."/>
            <person name="Osoegawa K."/>
            <person name="de Jong P.J."/>
            <person name="Hrdy I."/>
            <person name="Horvathova L."/>
            <person name="Zubacova Z."/>
            <person name="Dolezal P."/>
            <person name="Malik S.B."/>
            <person name="Logsdon J.M. Jr."/>
            <person name="Henze K."/>
            <person name="Gupta A."/>
            <person name="Wang C.C."/>
            <person name="Dunne R.L."/>
            <person name="Upcroft J.A."/>
            <person name="Upcroft P."/>
            <person name="White O."/>
            <person name="Salzberg S.L."/>
            <person name="Tang P."/>
            <person name="Chiu C.-H."/>
            <person name="Lee Y.-S."/>
            <person name="Embley T.M."/>
            <person name="Coombs G.H."/>
            <person name="Mottram J.C."/>
            <person name="Tachezy J."/>
            <person name="Fraser-Liggett C.M."/>
            <person name="Johnson P.J."/>
        </authorList>
    </citation>
    <scope>NUCLEOTIDE SEQUENCE [LARGE SCALE GENOMIC DNA]</scope>
    <source>
        <strain evidence="2">G3</strain>
    </source>
</reference>
<evidence type="ECO:0000313" key="2">
    <source>
        <dbReference type="EMBL" id="EAY05383.1"/>
    </source>
</evidence>
<dbReference type="RefSeq" id="XP_001317606.1">
    <property type="nucleotide sequence ID" value="XM_001317571.1"/>
</dbReference>
<proteinExistence type="predicted"/>
<dbReference type="VEuPathDB" id="TrichDB:TVAGG3_0603360"/>
<evidence type="ECO:0000313" key="3">
    <source>
        <dbReference type="Proteomes" id="UP000001542"/>
    </source>
</evidence>
<feature type="transmembrane region" description="Helical" evidence="1">
    <location>
        <begin position="446"/>
        <end position="464"/>
    </location>
</feature>
<dbReference type="VEuPathDB" id="TrichDB:TVAG_131170"/>
<keyword evidence="3" id="KW-1185">Reference proteome</keyword>
<evidence type="ECO:0000256" key="1">
    <source>
        <dbReference type="SAM" id="Phobius"/>
    </source>
</evidence>
<dbReference type="OrthoDB" id="10513183at2759"/>
<keyword evidence="1" id="KW-0472">Membrane</keyword>